<name>A0A182LUW4_9DIPT</name>
<sequence>MVCCANGDKGIAYQHGDLNRLLVPIDSDGRKCGVDSEVRDEPYLVFFNITECAKIDVPISGCSTTQTSQMVVEDILASWPTILVAVAISVGTSLILVLTLRCFAKPVVWISIVGVIAALAYGVYYSFREYQSIRANPVAAHVNVSPNLSSLVNSWFKSDQTWLWILIILSVTLVVLLLVVLVLRKRIVIAIALVKEGGNHTRTSTKGVKKHSTGIWCEHLVKMRHPRNSNGATNPAYSRDGSETPDRAGGRRSRPKISQVIVTRPHYQQEDLNSAFNYFKPKSNFYQEAMESMREMDTKTCLTGLFPIFKWLPEYSFPSDFIGDLISGLTVGVMHIPQGMGYALIANMPPITGIYTAFFPVFIYFLLGTSRHNSMGNNPSNHRKRNIPMDYHDVYDCLQLVMCLLRMGAASFLLSEALVSGFTTGAAVYVFTSQMKDILGVTLPPLGSRFEIVHTYYELGKRIPDTNLVNLGIAFLAIIILLINNEVIKPRLAKLCIIPIPIQLILVVSGTLLSIQFNLKENYGLKVVGPIPQGLPAPKLPNFDIIPEILMESITVAIVGYTVSVSLGIIFAKKENYEIGFNQELLALGAGNVFGSFFSCYPFAASLSRAAIQYLAGGKTQITGLVSCSLLAVVLLFVASFFQPLPRCILASIIAVSVQGLLMQAKDLPKFWRQGFFDGVTWVLTFVSVVFISIDVGLLVGFALSVSSIFFRALKPYMCQMGNVPNSDVYLDITRYEGLIEHNGIKIIHYSGGLHFASRAVFKNNVCQFLNLNLTEETKRRKAPDFIEADDAIKYLILDFTALSYIDPSAISTFKTFVRDLEVIDVQTLLAGCSPLVFEKMKKCNFIGGEENYVRTYPTIHDAVHYAQKQLRLRAGVVSQTIQEVRL</sequence>
<dbReference type="PANTHER" id="PTHR11814">
    <property type="entry name" value="SULFATE TRANSPORTER"/>
    <property type="match status" value="1"/>
</dbReference>
<feature type="transmembrane region" description="Helical" evidence="6">
    <location>
        <begin position="466"/>
        <end position="483"/>
    </location>
</feature>
<keyword evidence="9" id="KW-1185">Reference proteome</keyword>
<organism evidence="8 9">
    <name type="scientific">Anopheles culicifacies</name>
    <dbReference type="NCBI Taxonomy" id="139723"/>
    <lineage>
        <taxon>Eukaryota</taxon>
        <taxon>Metazoa</taxon>
        <taxon>Ecdysozoa</taxon>
        <taxon>Arthropoda</taxon>
        <taxon>Hexapoda</taxon>
        <taxon>Insecta</taxon>
        <taxon>Pterygota</taxon>
        <taxon>Neoptera</taxon>
        <taxon>Endopterygota</taxon>
        <taxon>Diptera</taxon>
        <taxon>Nematocera</taxon>
        <taxon>Culicoidea</taxon>
        <taxon>Culicidae</taxon>
        <taxon>Anophelinae</taxon>
        <taxon>Anopheles</taxon>
        <taxon>culicifacies species complex</taxon>
    </lineage>
</organism>
<dbReference type="PROSITE" id="PS50801">
    <property type="entry name" value="STAS"/>
    <property type="match status" value="1"/>
</dbReference>
<evidence type="ECO:0000313" key="9">
    <source>
        <dbReference type="Proteomes" id="UP000075883"/>
    </source>
</evidence>
<feature type="transmembrane region" description="Helical" evidence="6">
    <location>
        <begin position="162"/>
        <end position="183"/>
    </location>
</feature>
<feature type="domain" description="STAS" evidence="7">
    <location>
        <begin position="735"/>
        <end position="867"/>
    </location>
</feature>
<comment type="subcellular location">
    <subcellularLocation>
        <location evidence="1">Membrane</location>
        <topology evidence="1">Multi-pass membrane protein</topology>
    </subcellularLocation>
</comment>
<evidence type="ECO:0000256" key="2">
    <source>
        <dbReference type="ARBA" id="ARBA00022692"/>
    </source>
</evidence>
<dbReference type="EMBL" id="AXCM01006305">
    <property type="status" value="NOT_ANNOTATED_CDS"/>
    <property type="molecule type" value="Genomic_DNA"/>
</dbReference>
<dbReference type="SUPFAM" id="SSF52091">
    <property type="entry name" value="SpoIIaa-like"/>
    <property type="match status" value="1"/>
</dbReference>
<protein>
    <recommendedName>
        <fullName evidence="7">STAS domain-containing protein</fullName>
    </recommendedName>
</protein>
<feature type="transmembrane region" description="Helical" evidence="6">
    <location>
        <begin position="624"/>
        <end position="642"/>
    </location>
</feature>
<dbReference type="InterPro" id="IPR002645">
    <property type="entry name" value="STAS_dom"/>
</dbReference>
<feature type="transmembrane region" description="Helical" evidence="6">
    <location>
        <begin position="584"/>
        <end position="604"/>
    </location>
</feature>
<accession>A0A182LUW4</accession>
<feature type="transmembrane region" description="Helical" evidence="6">
    <location>
        <begin position="107"/>
        <end position="127"/>
    </location>
</feature>
<keyword evidence="2 6" id="KW-0812">Transmembrane</keyword>
<dbReference type="FunFam" id="3.30.750.24:FF:000047">
    <property type="entry name" value="Prestin-like Protein"/>
    <property type="match status" value="1"/>
</dbReference>
<feature type="region of interest" description="Disordered" evidence="5">
    <location>
        <begin position="225"/>
        <end position="255"/>
    </location>
</feature>
<feature type="transmembrane region" description="Helical" evidence="6">
    <location>
        <begin position="649"/>
        <end position="665"/>
    </location>
</feature>
<reference evidence="9" key="1">
    <citation type="submission" date="2013-09" db="EMBL/GenBank/DDBJ databases">
        <title>The Genome Sequence of Anopheles culicifacies species A.</title>
        <authorList>
            <consortium name="The Broad Institute Genomics Platform"/>
            <person name="Neafsey D.E."/>
            <person name="Besansky N."/>
            <person name="Howell P."/>
            <person name="Walton C."/>
            <person name="Young S.K."/>
            <person name="Zeng Q."/>
            <person name="Gargeya S."/>
            <person name="Fitzgerald M."/>
            <person name="Haas B."/>
            <person name="Abouelleil A."/>
            <person name="Allen A.W."/>
            <person name="Alvarado L."/>
            <person name="Arachchi H.M."/>
            <person name="Berlin A.M."/>
            <person name="Chapman S.B."/>
            <person name="Gainer-Dewar J."/>
            <person name="Goldberg J."/>
            <person name="Griggs A."/>
            <person name="Gujja S."/>
            <person name="Hansen M."/>
            <person name="Howarth C."/>
            <person name="Imamovic A."/>
            <person name="Ireland A."/>
            <person name="Larimer J."/>
            <person name="McCowan C."/>
            <person name="Murphy C."/>
            <person name="Pearson M."/>
            <person name="Poon T.W."/>
            <person name="Priest M."/>
            <person name="Roberts A."/>
            <person name="Saif S."/>
            <person name="Shea T."/>
            <person name="Sisk P."/>
            <person name="Sykes S."/>
            <person name="Wortman J."/>
            <person name="Nusbaum C."/>
            <person name="Birren B."/>
        </authorList>
    </citation>
    <scope>NUCLEOTIDE SEQUENCE [LARGE SCALE GENOMIC DNA]</scope>
    <source>
        <strain evidence="9">A-37</strain>
    </source>
</reference>
<dbReference type="Gene3D" id="3.30.750.24">
    <property type="entry name" value="STAS domain"/>
    <property type="match status" value="1"/>
</dbReference>
<dbReference type="InterPro" id="IPR011547">
    <property type="entry name" value="SLC26A/SulP_dom"/>
</dbReference>
<feature type="transmembrane region" description="Helical" evidence="6">
    <location>
        <begin position="77"/>
        <end position="100"/>
    </location>
</feature>
<feature type="compositionally biased region" description="Basic and acidic residues" evidence="5">
    <location>
        <begin position="240"/>
        <end position="249"/>
    </location>
</feature>
<dbReference type="InterPro" id="IPR001902">
    <property type="entry name" value="SLC26A/SulP_fam"/>
</dbReference>
<evidence type="ECO:0000256" key="5">
    <source>
        <dbReference type="SAM" id="MobiDB-lite"/>
    </source>
</evidence>
<keyword evidence="4 6" id="KW-0472">Membrane</keyword>
<dbReference type="VEuPathDB" id="VectorBase:ACUA002547"/>
<feature type="transmembrane region" description="Helical" evidence="6">
    <location>
        <begin position="549"/>
        <end position="572"/>
    </location>
</feature>
<reference evidence="8" key="2">
    <citation type="submission" date="2020-05" db="UniProtKB">
        <authorList>
            <consortium name="EnsemblMetazoa"/>
        </authorList>
    </citation>
    <scope>IDENTIFICATION</scope>
    <source>
        <strain evidence="8">A-37</strain>
    </source>
</reference>
<dbReference type="InterPro" id="IPR036513">
    <property type="entry name" value="STAS_dom_sf"/>
</dbReference>
<dbReference type="Pfam" id="PF00916">
    <property type="entry name" value="Sulfate_transp"/>
    <property type="match status" value="2"/>
</dbReference>
<dbReference type="AlphaFoldDB" id="A0A182LUW4"/>
<evidence type="ECO:0000256" key="4">
    <source>
        <dbReference type="ARBA" id="ARBA00023136"/>
    </source>
</evidence>
<proteinExistence type="predicted"/>
<dbReference type="STRING" id="139723.A0A182LUW4"/>
<feature type="transmembrane region" description="Helical" evidence="6">
    <location>
        <begin position="685"/>
        <end position="711"/>
    </location>
</feature>
<dbReference type="Pfam" id="PF01740">
    <property type="entry name" value="STAS"/>
    <property type="match status" value="1"/>
</dbReference>
<dbReference type="EMBL" id="AXCM01006304">
    <property type="status" value="NOT_ANNOTATED_CDS"/>
    <property type="molecule type" value="Genomic_DNA"/>
</dbReference>
<evidence type="ECO:0000256" key="3">
    <source>
        <dbReference type="ARBA" id="ARBA00022989"/>
    </source>
</evidence>
<feature type="transmembrane region" description="Helical" evidence="6">
    <location>
        <begin position="495"/>
        <end position="517"/>
    </location>
</feature>
<dbReference type="Proteomes" id="UP000075883">
    <property type="component" value="Unassembled WGS sequence"/>
</dbReference>
<evidence type="ECO:0000256" key="1">
    <source>
        <dbReference type="ARBA" id="ARBA00004141"/>
    </source>
</evidence>
<keyword evidence="3 6" id="KW-1133">Transmembrane helix</keyword>
<evidence type="ECO:0000256" key="6">
    <source>
        <dbReference type="SAM" id="Phobius"/>
    </source>
</evidence>
<dbReference type="EnsemblMetazoa" id="ACUA002547-RA">
    <property type="protein sequence ID" value="ACUA002547-PA"/>
    <property type="gene ID" value="ACUA002547"/>
</dbReference>
<evidence type="ECO:0000313" key="8">
    <source>
        <dbReference type="EnsemblMetazoa" id="ACUA002547-PA"/>
    </source>
</evidence>
<feature type="transmembrane region" description="Helical" evidence="6">
    <location>
        <begin position="412"/>
        <end position="431"/>
    </location>
</feature>
<feature type="transmembrane region" description="Helical" evidence="6">
    <location>
        <begin position="351"/>
        <end position="367"/>
    </location>
</feature>
<dbReference type="GO" id="GO:0055085">
    <property type="term" value="P:transmembrane transport"/>
    <property type="evidence" value="ECO:0007669"/>
    <property type="project" value="InterPro"/>
</dbReference>
<dbReference type="CDD" id="cd07042">
    <property type="entry name" value="STAS_SulP_like_sulfate_transporter"/>
    <property type="match status" value="1"/>
</dbReference>
<dbReference type="GO" id="GO:0016020">
    <property type="term" value="C:membrane"/>
    <property type="evidence" value="ECO:0007669"/>
    <property type="project" value="UniProtKB-SubCell"/>
</dbReference>
<evidence type="ECO:0000259" key="7">
    <source>
        <dbReference type="PROSITE" id="PS50801"/>
    </source>
</evidence>